<dbReference type="AlphaFoldDB" id="A0A0M4TYR1"/>
<evidence type="ECO:0000256" key="1">
    <source>
        <dbReference type="SAM" id="Phobius"/>
    </source>
</evidence>
<keyword evidence="3" id="KW-1185">Reference proteome</keyword>
<accession>A0A0M4TYR1</accession>
<feature type="transmembrane region" description="Helical" evidence="1">
    <location>
        <begin position="117"/>
        <end position="139"/>
    </location>
</feature>
<dbReference type="InterPro" id="IPR058286">
    <property type="entry name" value="DUF7980"/>
</dbReference>
<dbReference type="EMBL" id="CP012036">
    <property type="protein sequence ID" value="ALF56119.1"/>
    <property type="molecule type" value="Genomic_DNA"/>
</dbReference>
<dbReference type="Pfam" id="PF25937">
    <property type="entry name" value="DUF7980"/>
    <property type="match status" value="1"/>
</dbReference>
<feature type="transmembrane region" description="Helical" evidence="1">
    <location>
        <begin position="38"/>
        <end position="64"/>
    </location>
</feature>
<keyword evidence="1" id="KW-0812">Transmembrane</keyword>
<name>A0A0M4TYR1_9NOSO</name>
<evidence type="ECO:0000313" key="2">
    <source>
        <dbReference type="EMBL" id="ALF56119.1"/>
    </source>
</evidence>
<keyword evidence="1" id="KW-0472">Membrane</keyword>
<proteinExistence type="predicted"/>
<evidence type="ECO:0000313" key="3">
    <source>
        <dbReference type="Proteomes" id="UP000062645"/>
    </source>
</evidence>
<feature type="transmembrane region" description="Helical" evidence="1">
    <location>
        <begin position="76"/>
        <end position="96"/>
    </location>
</feature>
<reference evidence="2 3" key="2">
    <citation type="journal article" date="2016" name="Genome Announc.">
        <title>Draft Genome Sequence of the N2-Fixing Cyanobacterium Nostoc piscinale CENA21, Isolated from the Brazilian Amazon Floodplain.</title>
        <authorList>
            <person name="Leao T."/>
            <person name="Guimaraes P.I."/>
            <person name="de Melo A.G."/>
            <person name="Ramos R.T."/>
            <person name="Leao P.N."/>
            <person name="Silva A."/>
            <person name="Fiore M.F."/>
            <person name="Schneider M.P."/>
        </authorList>
    </citation>
    <scope>NUCLEOTIDE SEQUENCE [LARGE SCALE GENOMIC DNA]</scope>
    <source>
        <strain evidence="2 3">CENA21</strain>
    </source>
</reference>
<dbReference type="STRING" id="224013.ACX27_29940"/>
<dbReference type="Proteomes" id="UP000062645">
    <property type="component" value="Chromosome"/>
</dbReference>
<gene>
    <name evidence="2" type="ORF">ACX27_29940</name>
</gene>
<dbReference type="PATRIC" id="fig|224013.5.peg.7146"/>
<keyword evidence="1" id="KW-1133">Transmembrane helix</keyword>
<protein>
    <submittedName>
        <fullName evidence="2">Uncharacterized protein</fullName>
    </submittedName>
</protein>
<reference evidence="3" key="1">
    <citation type="submission" date="2015-07" db="EMBL/GenBank/DDBJ databases">
        <title>Genome Of Nitrogen-Fixing Cyanobacterium Nostoc piscinale CENA21 From Solimoes/Amazon River Floodplain Sediments And Comparative Genomics To Uncover Biosynthetic Natural Products Potential.</title>
        <authorList>
            <person name="Leao T.F."/>
            <person name="Leao P.N."/>
            <person name="Guimaraes P.I."/>
            <person name="de Melo A.G.C."/>
            <person name="Ramos R.T.J."/>
            <person name="Silva A."/>
            <person name="Fiore M.F."/>
            <person name="Schneider M.P.C."/>
        </authorList>
    </citation>
    <scope>NUCLEOTIDE SEQUENCE [LARGE SCALE GENOMIC DNA]</scope>
    <source>
        <strain evidence="3">CENA21</strain>
    </source>
</reference>
<dbReference type="RefSeq" id="WP_062297918.1">
    <property type="nucleotide sequence ID" value="NZ_CP012036.1"/>
</dbReference>
<sequence length="149" mass="16706">MNSIQKDSQVSSLAAKVVSESVTQESPKNIFKRLRGGFLLVLGYLLSPLCWWNDLLFNLPIAYFFGYLCSLLSPKLLIPASILGYWLSNVVGILLMQFGSQDIFQKNSQERNLKKELLSGFISSTVYTLIIIILLQLKIVETPALFANS</sequence>
<dbReference type="KEGG" id="npz:ACX27_29940"/>
<organism evidence="2 3">
    <name type="scientific">Nostoc piscinale CENA21</name>
    <dbReference type="NCBI Taxonomy" id="224013"/>
    <lineage>
        <taxon>Bacteria</taxon>
        <taxon>Bacillati</taxon>
        <taxon>Cyanobacteriota</taxon>
        <taxon>Cyanophyceae</taxon>
        <taxon>Nostocales</taxon>
        <taxon>Nostocaceae</taxon>
        <taxon>Nostoc</taxon>
    </lineage>
</organism>